<name>A0A218ZH70_9HELO</name>
<comment type="caution">
    <text evidence="2">The sequence shown here is derived from an EMBL/GenBank/DDBJ whole genome shotgun (WGS) entry which is preliminary data.</text>
</comment>
<reference evidence="2 3" key="1">
    <citation type="submission" date="2017-04" db="EMBL/GenBank/DDBJ databases">
        <title>Draft genome sequence of Marssonina coronaria NL1: causal agent of apple blotch.</title>
        <authorList>
            <person name="Cheng Q."/>
        </authorList>
    </citation>
    <scope>NUCLEOTIDE SEQUENCE [LARGE SCALE GENOMIC DNA]</scope>
    <source>
        <strain evidence="2 3">NL1</strain>
    </source>
</reference>
<protein>
    <submittedName>
        <fullName evidence="2">Uncharacterized protein</fullName>
    </submittedName>
</protein>
<evidence type="ECO:0000313" key="3">
    <source>
        <dbReference type="Proteomes" id="UP000242519"/>
    </source>
</evidence>
<feature type="region of interest" description="Disordered" evidence="1">
    <location>
        <begin position="274"/>
        <end position="298"/>
    </location>
</feature>
<dbReference type="Proteomes" id="UP000242519">
    <property type="component" value="Unassembled WGS sequence"/>
</dbReference>
<evidence type="ECO:0000313" key="2">
    <source>
        <dbReference type="EMBL" id="OWP07092.1"/>
    </source>
</evidence>
<dbReference type="AlphaFoldDB" id="A0A218ZH70"/>
<organism evidence="2 3">
    <name type="scientific">Diplocarpon coronariae</name>
    <dbReference type="NCBI Taxonomy" id="2795749"/>
    <lineage>
        <taxon>Eukaryota</taxon>
        <taxon>Fungi</taxon>
        <taxon>Dikarya</taxon>
        <taxon>Ascomycota</taxon>
        <taxon>Pezizomycotina</taxon>
        <taxon>Leotiomycetes</taxon>
        <taxon>Helotiales</taxon>
        <taxon>Drepanopezizaceae</taxon>
        <taxon>Diplocarpon</taxon>
    </lineage>
</organism>
<evidence type="ECO:0000256" key="1">
    <source>
        <dbReference type="SAM" id="MobiDB-lite"/>
    </source>
</evidence>
<feature type="region of interest" description="Disordered" evidence="1">
    <location>
        <begin position="185"/>
        <end position="206"/>
    </location>
</feature>
<keyword evidence="3" id="KW-1185">Reference proteome</keyword>
<dbReference type="InParanoid" id="A0A218ZH70"/>
<dbReference type="EMBL" id="MZNU01000020">
    <property type="protein sequence ID" value="OWP07092.1"/>
    <property type="molecule type" value="Genomic_DNA"/>
</dbReference>
<accession>A0A218ZH70</accession>
<sequence length="298" mass="31820">MGHQPSPARAPSAHCLDARFVALHAGRYEVRQAETCVGGRHARQKVPSTLETRNGRSGKGNGTLPFPPGVQMPRPQSPNRRSRRAHQPRDAESLPEGCQRGPGGDPEGIRRRAKVTVPGHAEGGGLSSDEEVRQGMGSPRTRTGSRACEPVARIIPRRMQGAGRGDTSHLYLDPSLADISRGELGTAWSDRDPGAQGREVGRVSPEASKVDSCGRIRSARSGWVLATGRVTGSVGLGSRDWARDRLGSLPIGTRLVGRAGDFALCCAAPICRSHERSDEPESEVSFPLKQDLPDRGGT</sequence>
<feature type="region of interest" description="Disordered" evidence="1">
    <location>
        <begin position="37"/>
        <end position="147"/>
    </location>
</feature>
<proteinExistence type="predicted"/>
<gene>
    <name evidence="2" type="ORF">B2J93_6672</name>
</gene>